<evidence type="ECO:0000256" key="5">
    <source>
        <dbReference type="ARBA" id="ARBA00022857"/>
    </source>
</evidence>
<keyword evidence="3" id="KW-0808">Transferase</keyword>
<sequence length="70" mass="7129">VVVAVVGEGMKGTPGVASKVFGAVASCGINIRMIAQGSSELNISFVVKENDGPEAVKAIHDEYKLGKPSA</sequence>
<feature type="domain" description="ACT" evidence="6">
    <location>
        <begin position="5"/>
        <end position="70"/>
    </location>
</feature>
<feature type="non-terminal residue" evidence="7">
    <location>
        <position position="1"/>
    </location>
</feature>
<dbReference type="SUPFAM" id="SSF55021">
    <property type="entry name" value="ACT-like"/>
    <property type="match status" value="1"/>
</dbReference>
<evidence type="ECO:0000256" key="1">
    <source>
        <dbReference type="ARBA" id="ARBA00013059"/>
    </source>
</evidence>
<dbReference type="EC" id="2.7.2.4" evidence="1"/>
<dbReference type="GO" id="GO:0009067">
    <property type="term" value="P:aspartate family amino acid biosynthetic process"/>
    <property type="evidence" value="ECO:0007669"/>
    <property type="project" value="InterPro"/>
</dbReference>
<dbReference type="CDD" id="cd04924">
    <property type="entry name" value="ACT_AK-Arch_2"/>
    <property type="match status" value="1"/>
</dbReference>
<organism evidence="7">
    <name type="scientific">Caldiarchaeum subterraneum</name>
    <dbReference type="NCBI Taxonomy" id="311458"/>
    <lineage>
        <taxon>Archaea</taxon>
        <taxon>Nitrososphaerota</taxon>
        <taxon>Candidatus Caldarchaeales</taxon>
        <taxon>Candidatus Caldarchaeaceae</taxon>
        <taxon>Candidatus Caldarchaeum</taxon>
    </lineage>
</organism>
<dbReference type="InterPro" id="IPR045865">
    <property type="entry name" value="ACT-like_dom_sf"/>
</dbReference>
<dbReference type="GO" id="GO:0004412">
    <property type="term" value="F:homoserine dehydrogenase activity"/>
    <property type="evidence" value="ECO:0007669"/>
    <property type="project" value="InterPro"/>
</dbReference>
<protein>
    <recommendedName>
        <fullName evidence="1">aspartate kinase</fullName>
        <ecNumber evidence="1">2.7.2.4</ecNumber>
    </recommendedName>
</protein>
<evidence type="ECO:0000259" key="6">
    <source>
        <dbReference type="PROSITE" id="PS51671"/>
    </source>
</evidence>
<keyword evidence="3" id="KW-0418">Kinase</keyword>
<dbReference type="Pfam" id="PF22468">
    <property type="entry name" value="ACT_9"/>
    <property type="match status" value="1"/>
</dbReference>
<reference evidence="7" key="1">
    <citation type="journal article" date="2020" name="mSystems">
        <title>Genome- and Community-Level Interaction Insights into Carbon Utilization and Element Cycling Functions of Hydrothermarchaeota in Hydrothermal Sediment.</title>
        <authorList>
            <person name="Zhou Z."/>
            <person name="Liu Y."/>
            <person name="Xu W."/>
            <person name="Pan J."/>
            <person name="Luo Z.H."/>
            <person name="Li M."/>
        </authorList>
    </citation>
    <scope>NUCLEOTIDE SEQUENCE [LARGE SCALE GENOMIC DNA]</scope>
    <source>
        <strain evidence="7">SpSt-669</strain>
    </source>
</reference>
<comment type="caution">
    <text evidence="7">The sequence shown here is derived from an EMBL/GenBank/DDBJ whole genome shotgun (WGS) entry which is preliminary data.</text>
</comment>
<evidence type="ECO:0000256" key="2">
    <source>
        <dbReference type="ARBA" id="ARBA00022741"/>
    </source>
</evidence>
<dbReference type="PROSITE" id="PS51671">
    <property type="entry name" value="ACT"/>
    <property type="match status" value="1"/>
</dbReference>
<keyword evidence="4" id="KW-0067">ATP-binding</keyword>
<dbReference type="EMBL" id="DTCM01000054">
    <property type="protein sequence ID" value="HGL40851.1"/>
    <property type="molecule type" value="Genomic_DNA"/>
</dbReference>
<dbReference type="PANTHER" id="PTHR43070:SF3">
    <property type="entry name" value="HOMOSERINE DEHYDROGENASE"/>
    <property type="match status" value="1"/>
</dbReference>
<proteinExistence type="predicted"/>
<keyword evidence="5" id="KW-0521">NADP</keyword>
<name>A0A7J3G4Y7_CALS0</name>
<evidence type="ECO:0000256" key="3">
    <source>
        <dbReference type="ARBA" id="ARBA00022777"/>
    </source>
</evidence>
<dbReference type="Gene3D" id="3.30.2130.10">
    <property type="entry name" value="VC0802-like"/>
    <property type="match status" value="1"/>
</dbReference>
<dbReference type="PANTHER" id="PTHR43070">
    <property type="match status" value="1"/>
</dbReference>
<evidence type="ECO:0000313" key="7">
    <source>
        <dbReference type="EMBL" id="HGL40851.1"/>
    </source>
</evidence>
<dbReference type="GO" id="GO:0004072">
    <property type="term" value="F:aspartate kinase activity"/>
    <property type="evidence" value="ECO:0007669"/>
    <property type="project" value="UniProtKB-EC"/>
</dbReference>
<dbReference type="GO" id="GO:0005524">
    <property type="term" value="F:ATP binding"/>
    <property type="evidence" value="ECO:0007669"/>
    <property type="project" value="UniProtKB-KW"/>
</dbReference>
<keyword evidence="2" id="KW-0547">Nucleotide-binding</keyword>
<dbReference type="AlphaFoldDB" id="A0A7J3G4Y7"/>
<dbReference type="InterPro" id="IPR011147">
    <property type="entry name" value="Bifunc_Aspkin/hSer_DH"/>
</dbReference>
<dbReference type="InterPro" id="IPR002912">
    <property type="entry name" value="ACT_dom"/>
</dbReference>
<gene>
    <name evidence="7" type="ORF">ENU43_04215</name>
</gene>
<evidence type="ECO:0000256" key="4">
    <source>
        <dbReference type="ARBA" id="ARBA00022840"/>
    </source>
</evidence>
<accession>A0A7J3G4Y7</accession>
<dbReference type="InterPro" id="IPR054352">
    <property type="entry name" value="ACT_Aspartokinase"/>
</dbReference>